<sequence length="708" mass="78315">MNYGRNASKLLRTAHSAAVAVAPAPGPVPVPTGAAIRGQHCIPYPPHLFNFDLHEKIKYLRNISLNLATQQDGLSHSHVTYSDAELHTFYDDVLNFGPDEPCTDRSITDSPTDDHIDRHIKAHVTSTAKVDPSDPHDPRAVCHSFPTSALDALHAYEAAGYVVPMKSYTRVISALLHVRTSPSSDPRLGASAACSQAWDLFSHMRYVAHPTPDAHLYAVMIRACATTSSSRAEPERALDLWTEMHENRIEPTRAAYEAIVLVFGRAGREWLGESMRFAKEMRARYCASPSSGASERRMWCALLEGCKRVGDLNRARWILAEALRLDSDSRMEDTQVGMEAAKGTVDAKMMCHVFHTYASYQPPFSRGATRLVDDPSAAHDESSRSPVETHDDHTDAPTFSRVPPQTASDVIAEVEFLFKRIAHDTKALPQQGENHQYSDDPLSGKFANMQLTPPLLNAYLSVFYRHASIERSREIFATLFGSSRIATFSGNAHTFLEALERCALASKEERFIAGQWAQELWVHWESVEAKGVATGHEDVGTFARLIERAHTAMRRVLVLTGDIDGALGLLRKFVNRYPPSTLIQPRSSSCASSTSDVSSVPVPAPRKSPTITLFAKPPILSTRVTLMNPKPSDPATAHAPVAKPLVRLTSAVGPRDDRVPPIIGFSDIELLHHRLVALKRVKDVGYLKWVCEAYKGTLRRRREAVLHG</sequence>
<dbReference type="InParanoid" id="A0A0C3DNJ8"/>
<feature type="compositionally biased region" description="Basic and acidic residues" evidence="3">
    <location>
        <begin position="371"/>
        <end position="395"/>
    </location>
</feature>
<dbReference type="EMBL" id="KN822044">
    <property type="protein sequence ID" value="KIM62235.1"/>
    <property type="molecule type" value="Genomic_DNA"/>
</dbReference>
<evidence type="ECO:0000313" key="4">
    <source>
        <dbReference type="EMBL" id="KIM62235.1"/>
    </source>
</evidence>
<dbReference type="PANTHER" id="PTHR47942">
    <property type="entry name" value="TETRATRICOPEPTIDE REPEAT (TPR)-LIKE SUPERFAMILY PROTEIN-RELATED"/>
    <property type="match status" value="1"/>
</dbReference>
<dbReference type="Gene3D" id="1.25.40.10">
    <property type="entry name" value="Tetratricopeptide repeat domain"/>
    <property type="match status" value="1"/>
</dbReference>
<feature type="repeat" description="PPR" evidence="2">
    <location>
        <begin position="213"/>
        <end position="251"/>
    </location>
</feature>
<evidence type="ECO:0008006" key="6">
    <source>
        <dbReference type="Google" id="ProtNLM"/>
    </source>
</evidence>
<reference evidence="5" key="2">
    <citation type="submission" date="2015-01" db="EMBL/GenBank/DDBJ databases">
        <title>Evolutionary Origins and Diversification of the Mycorrhizal Mutualists.</title>
        <authorList>
            <consortium name="DOE Joint Genome Institute"/>
            <consortium name="Mycorrhizal Genomics Consortium"/>
            <person name="Kohler A."/>
            <person name="Kuo A."/>
            <person name="Nagy L.G."/>
            <person name="Floudas D."/>
            <person name="Copeland A."/>
            <person name="Barry K.W."/>
            <person name="Cichocki N."/>
            <person name="Veneault-Fourrey C."/>
            <person name="LaButti K."/>
            <person name="Lindquist E.A."/>
            <person name="Lipzen A."/>
            <person name="Lundell T."/>
            <person name="Morin E."/>
            <person name="Murat C."/>
            <person name="Riley R."/>
            <person name="Ohm R."/>
            <person name="Sun H."/>
            <person name="Tunlid A."/>
            <person name="Henrissat B."/>
            <person name="Grigoriev I.V."/>
            <person name="Hibbett D.S."/>
            <person name="Martin F."/>
        </authorList>
    </citation>
    <scope>NUCLEOTIDE SEQUENCE [LARGE SCALE GENOMIC DNA]</scope>
    <source>
        <strain evidence="5">Foug A</strain>
    </source>
</reference>
<accession>A0A0C3DNJ8</accession>
<gene>
    <name evidence="4" type="ORF">SCLCIDRAFT_1215303</name>
</gene>
<dbReference type="PANTHER" id="PTHR47942:SF63">
    <property type="entry name" value="PENTATRICOPEPTIDE REPEAT-CONTAINING PROTEIN"/>
    <property type="match status" value="1"/>
</dbReference>
<evidence type="ECO:0000256" key="1">
    <source>
        <dbReference type="ARBA" id="ARBA00022737"/>
    </source>
</evidence>
<keyword evidence="1" id="KW-0677">Repeat</keyword>
<proteinExistence type="predicted"/>
<dbReference type="InterPro" id="IPR002885">
    <property type="entry name" value="PPR_rpt"/>
</dbReference>
<dbReference type="OrthoDB" id="5588846at2759"/>
<dbReference type="Proteomes" id="UP000053989">
    <property type="component" value="Unassembled WGS sequence"/>
</dbReference>
<feature type="region of interest" description="Disordered" evidence="3">
    <location>
        <begin position="368"/>
        <end position="404"/>
    </location>
</feature>
<name>A0A0C3DNJ8_9AGAM</name>
<dbReference type="InterPro" id="IPR011990">
    <property type="entry name" value="TPR-like_helical_dom_sf"/>
</dbReference>
<dbReference type="InterPro" id="IPR051222">
    <property type="entry name" value="PPR/CCM1_RNA-binding"/>
</dbReference>
<reference evidence="4 5" key="1">
    <citation type="submission" date="2014-04" db="EMBL/GenBank/DDBJ databases">
        <authorList>
            <consortium name="DOE Joint Genome Institute"/>
            <person name="Kuo A."/>
            <person name="Kohler A."/>
            <person name="Nagy L.G."/>
            <person name="Floudas D."/>
            <person name="Copeland A."/>
            <person name="Barry K.W."/>
            <person name="Cichocki N."/>
            <person name="Veneault-Fourrey C."/>
            <person name="LaButti K."/>
            <person name="Lindquist E.A."/>
            <person name="Lipzen A."/>
            <person name="Lundell T."/>
            <person name="Morin E."/>
            <person name="Murat C."/>
            <person name="Sun H."/>
            <person name="Tunlid A."/>
            <person name="Henrissat B."/>
            <person name="Grigoriev I.V."/>
            <person name="Hibbett D.S."/>
            <person name="Martin F."/>
            <person name="Nordberg H.P."/>
            <person name="Cantor M.N."/>
            <person name="Hua S.X."/>
        </authorList>
    </citation>
    <scope>NUCLEOTIDE SEQUENCE [LARGE SCALE GENOMIC DNA]</scope>
    <source>
        <strain evidence="4 5">Foug A</strain>
    </source>
</reference>
<evidence type="ECO:0000256" key="2">
    <source>
        <dbReference type="PROSITE-ProRule" id="PRU00708"/>
    </source>
</evidence>
<dbReference type="AlphaFoldDB" id="A0A0C3DNJ8"/>
<dbReference type="STRING" id="1036808.A0A0C3DNJ8"/>
<dbReference type="HOGENOM" id="CLU_014664_1_0_1"/>
<protein>
    <recommendedName>
        <fullName evidence="6">Pentacotripeptide-repeat region of PRORP domain-containing protein</fullName>
    </recommendedName>
</protein>
<evidence type="ECO:0000256" key="3">
    <source>
        <dbReference type="SAM" id="MobiDB-lite"/>
    </source>
</evidence>
<keyword evidence="5" id="KW-1185">Reference proteome</keyword>
<dbReference type="PROSITE" id="PS51375">
    <property type="entry name" value="PPR"/>
    <property type="match status" value="1"/>
</dbReference>
<evidence type="ECO:0000313" key="5">
    <source>
        <dbReference type="Proteomes" id="UP000053989"/>
    </source>
</evidence>
<organism evidence="4 5">
    <name type="scientific">Scleroderma citrinum Foug A</name>
    <dbReference type="NCBI Taxonomy" id="1036808"/>
    <lineage>
        <taxon>Eukaryota</taxon>
        <taxon>Fungi</taxon>
        <taxon>Dikarya</taxon>
        <taxon>Basidiomycota</taxon>
        <taxon>Agaricomycotina</taxon>
        <taxon>Agaricomycetes</taxon>
        <taxon>Agaricomycetidae</taxon>
        <taxon>Boletales</taxon>
        <taxon>Sclerodermatineae</taxon>
        <taxon>Sclerodermataceae</taxon>
        <taxon>Scleroderma</taxon>
    </lineage>
</organism>